<keyword evidence="5 7" id="KW-0012">Acyltransferase</keyword>
<reference evidence="9 10" key="1">
    <citation type="submission" date="2018-11" db="EMBL/GenBank/DDBJ databases">
        <title>Genome sequencing and assembly of Anaerosphaera sp. nov., GS7-6-2.</title>
        <authorList>
            <person name="Rettenmaier R."/>
            <person name="Liebl W."/>
            <person name="Zverlov V."/>
        </authorList>
    </citation>
    <scope>NUCLEOTIDE SEQUENCE [LARGE SCALE GENOMIC DNA]</scope>
    <source>
        <strain evidence="9 10">GS7-6-2</strain>
    </source>
</reference>
<dbReference type="Gene3D" id="3.40.1160.10">
    <property type="entry name" value="Acetylglutamate kinase-like"/>
    <property type="match status" value="1"/>
</dbReference>
<comment type="pathway">
    <text evidence="7">Amino-acid biosynthesis; L-methionine biosynthesis via de novo pathway; O-acetyl-L-homoserine from L-homoserine: step 1/1.</text>
</comment>
<dbReference type="GO" id="GO:0019281">
    <property type="term" value="P:L-methionine biosynthetic process from homoserine via O-succinyl-L-homoserine and cystathionine"/>
    <property type="evidence" value="ECO:0007669"/>
    <property type="project" value="InterPro"/>
</dbReference>
<evidence type="ECO:0000313" key="9">
    <source>
        <dbReference type="EMBL" id="RVU54845.1"/>
    </source>
</evidence>
<dbReference type="UniPathway" id="UPA00051">
    <property type="reaction ID" value="UER00074"/>
</dbReference>
<proteinExistence type="inferred from homology"/>
<dbReference type="HAMAP" id="MF_00295">
    <property type="entry name" value="MetA_acyltransf"/>
    <property type="match status" value="1"/>
</dbReference>
<dbReference type="SUPFAM" id="SSF53633">
    <property type="entry name" value="Carbamate kinase-like"/>
    <property type="match status" value="1"/>
</dbReference>
<dbReference type="PANTHER" id="PTHR20919">
    <property type="entry name" value="HOMOSERINE O-SUCCINYLTRANSFERASE"/>
    <property type="match status" value="1"/>
</dbReference>
<dbReference type="InterPro" id="IPR018042">
    <property type="entry name" value="Aspartate_kinase_CS"/>
</dbReference>
<dbReference type="InterPro" id="IPR005697">
    <property type="entry name" value="HST_MetA"/>
</dbReference>
<feature type="binding site" evidence="7">
    <location>
        <position position="191"/>
    </location>
    <ligand>
        <name>substrate</name>
    </ligand>
</feature>
<dbReference type="GO" id="GO:0004072">
    <property type="term" value="F:aspartate kinase activity"/>
    <property type="evidence" value="ECO:0007669"/>
    <property type="project" value="InterPro"/>
</dbReference>
<dbReference type="Gene3D" id="3.40.50.880">
    <property type="match status" value="1"/>
</dbReference>
<dbReference type="Pfam" id="PF00696">
    <property type="entry name" value="AA_kinase"/>
    <property type="match status" value="1"/>
</dbReference>
<sequence>MPLIIPRDLIGEDVLQRENIFVIGENRAQSQDIRPIKVAIVNLMPKKEETEIQFLRMLSNTALQINIDLIRMGSHNSKNTEQEHLEKFYKTYEEIKDNKYDAMIITGAPVEKLEYENIKYWDELKSILEFAKTNVYSTMFICWAAQAALYYYYDIDSEVLDNKIFGVFEFEKLADDKILKGFDDEFLVPHSRHTYVREEEVRKHSDLKILASREDTGVGLVTTEDNRFIFSFGHWEYDKETLHNEYIRDLSKGLKINLPKNYYKNNNPKDGITIKWRTSGNLFFSNWLNYCVYQVTPFHIEEIEKKSVSKFGGSSLSDAKQFSKVKSIVLSEDERDIIVVSAPGKRDSKDEKVTDLLINISELKESQNKIERVLAELKEKFIENEKLIDTTVETIKNRFKNIAIDLNLDKKTFEEIENSFKDIESSQSRDFIVSRGEYLNAKLMAKYLDYEFIDAKDLINFNSRGEIDFEKSYENVREKMSKGKKFVVPGFYGRDVEGNIRTFNRGGSDFTGSIIASALNSKVYENWTDVNGVMTSDPKKDRKAETIPTLNYDEFGKIIEDGAEIYQKEAIAPVREKNIMIKILNTNNPNSQGTIVKD</sequence>
<comment type="catalytic activity">
    <reaction evidence="6 7">
        <text>L-homoserine + acetyl-CoA = O-acetyl-L-homoserine + CoA</text>
        <dbReference type="Rhea" id="RHEA:13701"/>
        <dbReference type="ChEBI" id="CHEBI:57287"/>
        <dbReference type="ChEBI" id="CHEBI:57288"/>
        <dbReference type="ChEBI" id="CHEBI:57476"/>
        <dbReference type="ChEBI" id="CHEBI:57716"/>
        <dbReference type="EC" id="2.3.1.31"/>
    </reaction>
</comment>
<evidence type="ECO:0000256" key="2">
    <source>
        <dbReference type="ARBA" id="ARBA00022605"/>
    </source>
</evidence>
<evidence type="ECO:0000256" key="5">
    <source>
        <dbReference type="ARBA" id="ARBA00023315"/>
    </source>
</evidence>
<dbReference type="InterPro" id="IPR036393">
    <property type="entry name" value="AceGlu_kinase-like_sf"/>
</dbReference>
<evidence type="ECO:0000256" key="4">
    <source>
        <dbReference type="ARBA" id="ARBA00023167"/>
    </source>
</evidence>
<dbReference type="CDD" id="cd03131">
    <property type="entry name" value="GATase1_HTS"/>
    <property type="match status" value="1"/>
</dbReference>
<feature type="domain" description="Aspartate/glutamate/uridylate kinase" evidence="8">
    <location>
        <begin position="306"/>
        <end position="585"/>
    </location>
</feature>
<dbReference type="GO" id="GO:0005737">
    <property type="term" value="C:cytoplasm"/>
    <property type="evidence" value="ECO:0007669"/>
    <property type="project" value="UniProtKB-SubCell"/>
</dbReference>
<comment type="function">
    <text evidence="7">Transfers an acetyl group from acetyl-CoA to L-homoserine, forming acetyl-L-homoserine.</text>
</comment>
<comment type="similarity">
    <text evidence="7">Belongs to the MetA family.</text>
</comment>
<dbReference type="InterPro" id="IPR029062">
    <property type="entry name" value="Class_I_gatase-like"/>
</dbReference>
<feature type="site" description="Important for substrate specificity" evidence="7">
    <location>
        <position position="191"/>
    </location>
</feature>
<dbReference type="AlphaFoldDB" id="A0A437S739"/>
<dbReference type="PANTHER" id="PTHR20919:SF0">
    <property type="entry name" value="HOMOSERINE O-SUCCINYLTRANSFERASE"/>
    <property type="match status" value="1"/>
</dbReference>
<comment type="caution">
    <text evidence="7">Lacks conserved residue(s) required for the propagation of feature annotation.</text>
</comment>
<feature type="active site" description="Acyl-thioester intermediate" evidence="7">
    <location>
        <position position="142"/>
    </location>
</feature>
<dbReference type="RefSeq" id="WP_127724498.1">
    <property type="nucleotide sequence ID" value="NZ_RLIH01000006.1"/>
</dbReference>
<evidence type="ECO:0000313" key="10">
    <source>
        <dbReference type="Proteomes" id="UP000288812"/>
    </source>
</evidence>
<dbReference type="EC" id="2.3.1.31" evidence="7"/>
<accession>A0A437S739</accession>
<organism evidence="9 10">
    <name type="scientific">Anaerosphaera multitolerans</name>
    <dbReference type="NCBI Taxonomy" id="2487351"/>
    <lineage>
        <taxon>Bacteria</taxon>
        <taxon>Bacillati</taxon>
        <taxon>Bacillota</taxon>
        <taxon>Tissierellia</taxon>
        <taxon>Tissierellales</taxon>
        <taxon>Peptoniphilaceae</taxon>
        <taxon>Anaerosphaera</taxon>
    </lineage>
</organism>
<dbReference type="OrthoDB" id="9772423at2"/>
<evidence type="ECO:0000256" key="6">
    <source>
        <dbReference type="ARBA" id="ARBA00049043"/>
    </source>
</evidence>
<evidence type="ECO:0000256" key="7">
    <source>
        <dbReference type="HAMAP-Rule" id="MF_00295"/>
    </source>
</evidence>
<gene>
    <name evidence="9" type="primary">metA</name>
    <name evidence="7" type="synonym">metAA</name>
    <name evidence="9" type="ORF">EF514_05875</name>
</gene>
<name>A0A437S739_9FIRM</name>
<dbReference type="InterPro" id="IPR033752">
    <property type="entry name" value="MetA_family"/>
</dbReference>
<dbReference type="Pfam" id="PF04204">
    <property type="entry name" value="HTS"/>
    <property type="match status" value="1"/>
</dbReference>
<dbReference type="GO" id="GO:0008899">
    <property type="term" value="F:homoserine O-succinyltransferase activity"/>
    <property type="evidence" value="ECO:0007669"/>
    <property type="project" value="UniProtKB-UniRule"/>
</dbReference>
<keyword evidence="2 7" id="KW-0028">Amino-acid biosynthesis</keyword>
<comment type="caution">
    <text evidence="9">The sequence shown here is derived from an EMBL/GenBank/DDBJ whole genome shotgun (WGS) entry which is preliminary data.</text>
</comment>
<protein>
    <recommendedName>
        <fullName evidence="7">Homoserine O-acetyltransferase</fullName>
        <shortName evidence="7">HAT</shortName>
        <ecNumber evidence="7">2.3.1.31</ecNumber>
    </recommendedName>
    <alternativeName>
        <fullName evidence="7">Homoserine transacetylase</fullName>
        <shortName evidence="7">HTA</shortName>
    </alternativeName>
</protein>
<keyword evidence="10" id="KW-1185">Reference proteome</keyword>
<feature type="binding site" evidence="7">
    <location>
        <position position="163"/>
    </location>
    <ligand>
        <name>substrate</name>
    </ligand>
</feature>
<dbReference type="EMBL" id="RLIH01000006">
    <property type="protein sequence ID" value="RVU54845.1"/>
    <property type="molecule type" value="Genomic_DNA"/>
</dbReference>
<feature type="binding site" evidence="7">
    <location>
        <position position="248"/>
    </location>
    <ligand>
        <name>substrate</name>
    </ligand>
</feature>
<feature type="active site" description="Proton acceptor" evidence="7">
    <location>
        <position position="234"/>
    </location>
</feature>
<dbReference type="NCBIfam" id="TIGR01001">
    <property type="entry name" value="metA"/>
    <property type="match status" value="1"/>
</dbReference>
<evidence type="ECO:0000259" key="8">
    <source>
        <dbReference type="Pfam" id="PF00696"/>
    </source>
</evidence>
<dbReference type="InterPro" id="IPR001048">
    <property type="entry name" value="Asp/Glu/Uridylate_kinase"/>
</dbReference>
<keyword evidence="4 7" id="KW-0486">Methionine biosynthesis</keyword>
<evidence type="ECO:0000256" key="3">
    <source>
        <dbReference type="ARBA" id="ARBA00022679"/>
    </source>
</evidence>
<dbReference type="Proteomes" id="UP000288812">
    <property type="component" value="Unassembled WGS sequence"/>
</dbReference>
<feature type="active site" evidence="7">
    <location>
        <position position="236"/>
    </location>
</feature>
<dbReference type="PROSITE" id="PS00324">
    <property type="entry name" value="ASPARTOKINASE"/>
    <property type="match status" value="1"/>
</dbReference>
<keyword evidence="3 7" id="KW-0808">Transferase</keyword>
<evidence type="ECO:0000256" key="1">
    <source>
        <dbReference type="ARBA" id="ARBA00022490"/>
    </source>
</evidence>
<feature type="site" description="Important for acyl-CoA specificity" evidence="7">
    <location>
        <position position="111"/>
    </location>
</feature>
<keyword evidence="1 7" id="KW-0963">Cytoplasm</keyword>
<dbReference type="SUPFAM" id="SSF52317">
    <property type="entry name" value="Class I glutamine amidotransferase-like"/>
    <property type="match status" value="1"/>
</dbReference>
<comment type="subcellular location">
    <subcellularLocation>
        <location evidence="7">Cytoplasm</location>
    </subcellularLocation>
</comment>
<dbReference type="GO" id="GO:0004414">
    <property type="term" value="F:homoserine O-acetyltransferase activity"/>
    <property type="evidence" value="ECO:0007669"/>
    <property type="project" value="UniProtKB-EC"/>
</dbReference>